<dbReference type="EMBL" id="JAWRVI010000038">
    <property type="protein sequence ID" value="KAK4086737.1"/>
    <property type="molecule type" value="Genomic_DNA"/>
</dbReference>
<protein>
    <submittedName>
        <fullName evidence="2">Uncharacterized protein</fullName>
    </submittedName>
</protein>
<feature type="compositionally biased region" description="Basic residues" evidence="1">
    <location>
        <begin position="75"/>
        <end position="84"/>
    </location>
</feature>
<comment type="caution">
    <text evidence="2">The sequence shown here is derived from an EMBL/GenBank/DDBJ whole genome shotgun (WGS) entry which is preliminary data.</text>
</comment>
<evidence type="ECO:0000256" key="1">
    <source>
        <dbReference type="SAM" id="MobiDB-lite"/>
    </source>
</evidence>
<feature type="compositionally biased region" description="Low complexity" evidence="1">
    <location>
        <begin position="93"/>
        <end position="104"/>
    </location>
</feature>
<organism evidence="2 3">
    <name type="scientific">Purpureocillium lilacinum</name>
    <name type="common">Paecilomyces lilacinus</name>
    <dbReference type="NCBI Taxonomy" id="33203"/>
    <lineage>
        <taxon>Eukaryota</taxon>
        <taxon>Fungi</taxon>
        <taxon>Dikarya</taxon>
        <taxon>Ascomycota</taxon>
        <taxon>Pezizomycotina</taxon>
        <taxon>Sordariomycetes</taxon>
        <taxon>Hypocreomycetidae</taxon>
        <taxon>Hypocreales</taxon>
        <taxon>Ophiocordycipitaceae</taxon>
        <taxon>Purpureocillium</taxon>
    </lineage>
</organism>
<reference evidence="2 3" key="1">
    <citation type="journal article" date="2024" name="Microbiol. Resour. Announc.">
        <title>Genome annotations for the ascomycete fungi Trichoderma harzianum, Trichoderma aggressivum, and Purpureocillium lilacinum.</title>
        <authorList>
            <person name="Beijen E.P.W."/>
            <person name="Ohm R.A."/>
        </authorList>
    </citation>
    <scope>NUCLEOTIDE SEQUENCE [LARGE SCALE GENOMIC DNA]</scope>
    <source>
        <strain evidence="2 3">CBS 150709</strain>
    </source>
</reference>
<accession>A0ABR0BRY3</accession>
<name>A0ABR0BRY3_PURLI</name>
<feature type="region of interest" description="Disordered" evidence="1">
    <location>
        <begin position="1"/>
        <end position="164"/>
    </location>
</feature>
<feature type="compositionally biased region" description="Polar residues" evidence="1">
    <location>
        <begin position="52"/>
        <end position="64"/>
    </location>
</feature>
<feature type="compositionally biased region" description="Basic residues" evidence="1">
    <location>
        <begin position="141"/>
        <end position="150"/>
    </location>
</feature>
<feature type="compositionally biased region" description="Basic residues" evidence="1">
    <location>
        <begin position="1"/>
        <end position="11"/>
    </location>
</feature>
<feature type="compositionally biased region" description="Pro residues" evidence="1">
    <location>
        <begin position="117"/>
        <end position="126"/>
    </location>
</feature>
<evidence type="ECO:0000313" key="2">
    <source>
        <dbReference type="EMBL" id="KAK4086737.1"/>
    </source>
</evidence>
<proteinExistence type="predicted"/>
<gene>
    <name evidence="2" type="ORF">Purlil1_8902</name>
</gene>
<feature type="compositionally biased region" description="Basic and acidic residues" evidence="1">
    <location>
        <begin position="65"/>
        <end position="74"/>
    </location>
</feature>
<evidence type="ECO:0000313" key="3">
    <source>
        <dbReference type="Proteomes" id="UP001287286"/>
    </source>
</evidence>
<dbReference type="Proteomes" id="UP001287286">
    <property type="component" value="Unassembled WGS sequence"/>
</dbReference>
<keyword evidence="3" id="KW-1185">Reference proteome</keyword>
<sequence length="164" mass="18545">MSPSWRRRRKQQQQQQQQQQLKRGHVAGCKLGSTTDDRLGAFRVSPRCPCVPSNNQTPDTLNPNHQHDHRPTDRRTRHPSRSRRRQDALAAPSSSSRPSGSTLDSQDDGQRDGQQATPPPPSPPSWIRPRPKTLPPLTARAARRHPRPRPIHVGWLHPPLRAVA</sequence>